<accession>A0ACB9YKI5</accession>
<keyword evidence="2" id="KW-1185">Reference proteome</keyword>
<proteinExistence type="predicted"/>
<evidence type="ECO:0000313" key="1">
    <source>
        <dbReference type="EMBL" id="KAI4859616.1"/>
    </source>
</evidence>
<name>A0ACB9YKI5_9PEZI</name>
<organism evidence="1 2">
    <name type="scientific">Hypoxylon rubiginosum</name>
    <dbReference type="NCBI Taxonomy" id="110542"/>
    <lineage>
        <taxon>Eukaryota</taxon>
        <taxon>Fungi</taxon>
        <taxon>Dikarya</taxon>
        <taxon>Ascomycota</taxon>
        <taxon>Pezizomycotina</taxon>
        <taxon>Sordariomycetes</taxon>
        <taxon>Xylariomycetidae</taxon>
        <taxon>Xylariales</taxon>
        <taxon>Hypoxylaceae</taxon>
        <taxon>Hypoxylon</taxon>
    </lineage>
</organism>
<gene>
    <name evidence="1" type="ORF">F4820DRAFT_453700</name>
</gene>
<dbReference type="EMBL" id="MU393622">
    <property type="protein sequence ID" value="KAI4859616.1"/>
    <property type="molecule type" value="Genomic_DNA"/>
</dbReference>
<evidence type="ECO:0000313" key="2">
    <source>
        <dbReference type="Proteomes" id="UP001497700"/>
    </source>
</evidence>
<comment type="caution">
    <text evidence="1">The sequence shown here is derived from an EMBL/GenBank/DDBJ whole genome shotgun (WGS) entry which is preliminary data.</text>
</comment>
<protein>
    <submittedName>
        <fullName evidence="1">Uncharacterized protein</fullName>
    </submittedName>
</protein>
<sequence length="119" mass="12329">MPSSQLNRGAPGPGCHQRIANHVVAAQSDRPAEAVASTVVVTMVTVVLGGMSAVRTPETSPSLWLSIRAPETVRRARWIADNVGTSEESGGDAGRARNRCHARGADRGADRQAGTAGTS</sequence>
<dbReference type="Proteomes" id="UP001497700">
    <property type="component" value="Unassembled WGS sequence"/>
</dbReference>
<reference evidence="1 2" key="1">
    <citation type="journal article" date="2022" name="New Phytol.">
        <title>Ecological generalism drives hyperdiversity of secondary metabolite gene clusters in xylarialean endophytes.</title>
        <authorList>
            <person name="Franco M.E.E."/>
            <person name="Wisecaver J.H."/>
            <person name="Arnold A.E."/>
            <person name="Ju Y.M."/>
            <person name="Slot J.C."/>
            <person name="Ahrendt S."/>
            <person name="Moore L.P."/>
            <person name="Eastman K.E."/>
            <person name="Scott K."/>
            <person name="Konkel Z."/>
            <person name="Mondo S.J."/>
            <person name="Kuo A."/>
            <person name="Hayes R.D."/>
            <person name="Haridas S."/>
            <person name="Andreopoulos B."/>
            <person name="Riley R."/>
            <person name="LaButti K."/>
            <person name="Pangilinan J."/>
            <person name="Lipzen A."/>
            <person name="Amirebrahimi M."/>
            <person name="Yan J."/>
            <person name="Adam C."/>
            <person name="Keymanesh K."/>
            <person name="Ng V."/>
            <person name="Louie K."/>
            <person name="Northen T."/>
            <person name="Drula E."/>
            <person name="Henrissat B."/>
            <person name="Hsieh H.M."/>
            <person name="Youens-Clark K."/>
            <person name="Lutzoni F."/>
            <person name="Miadlikowska J."/>
            <person name="Eastwood D.C."/>
            <person name="Hamelin R.C."/>
            <person name="Grigoriev I.V."/>
            <person name="U'Ren J.M."/>
        </authorList>
    </citation>
    <scope>NUCLEOTIDE SEQUENCE [LARGE SCALE GENOMIC DNA]</scope>
    <source>
        <strain evidence="1 2">CBS 119005</strain>
    </source>
</reference>